<name>A0ABU1QNS2_9BACL</name>
<evidence type="ECO:0000256" key="4">
    <source>
        <dbReference type="ARBA" id="ARBA00023315"/>
    </source>
</evidence>
<comment type="caution">
    <text evidence="7">The sequence shown here is derived from an EMBL/GenBank/DDBJ whole genome shotgun (WGS) entry which is preliminary data.</text>
</comment>
<dbReference type="InterPro" id="IPR001451">
    <property type="entry name" value="Hexapep"/>
</dbReference>
<evidence type="ECO:0000256" key="3">
    <source>
        <dbReference type="ARBA" id="ARBA00022737"/>
    </source>
</evidence>
<keyword evidence="2 5" id="KW-0808">Transferase</keyword>
<evidence type="ECO:0000256" key="1">
    <source>
        <dbReference type="ARBA" id="ARBA00007274"/>
    </source>
</evidence>
<dbReference type="SMART" id="SM01266">
    <property type="entry name" value="Mac"/>
    <property type="match status" value="1"/>
</dbReference>
<keyword evidence="3" id="KW-0677">Repeat</keyword>
<dbReference type="InterPro" id="IPR011004">
    <property type="entry name" value="Trimer_LpxA-like_sf"/>
</dbReference>
<keyword evidence="4 5" id="KW-0012">Acyltransferase</keyword>
<gene>
    <name evidence="7" type="ORF">J2W98_005600</name>
</gene>
<dbReference type="GO" id="GO:0008925">
    <property type="term" value="F:maltose O-acetyltransferase activity"/>
    <property type="evidence" value="ECO:0007669"/>
    <property type="project" value="UniProtKB-EC"/>
</dbReference>
<dbReference type="Pfam" id="PF12464">
    <property type="entry name" value="Mac"/>
    <property type="match status" value="1"/>
</dbReference>
<protein>
    <recommendedName>
        <fullName evidence="5">Acetyltransferase</fullName>
        <ecNumber evidence="5">2.3.1.-</ecNumber>
    </recommendedName>
</protein>
<dbReference type="CDD" id="cd03357">
    <property type="entry name" value="LbH_MAT_GAT"/>
    <property type="match status" value="1"/>
</dbReference>
<dbReference type="PANTHER" id="PTHR43017">
    <property type="entry name" value="GALACTOSIDE O-ACETYLTRANSFERASE"/>
    <property type="match status" value="1"/>
</dbReference>
<dbReference type="PROSITE" id="PS00101">
    <property type="entry name" value="HEXAPEP_TRANSFERASES"/>
    <property type="match status" value="1"/>
</dbReference>
<organism evidence="7 8">
    <name type="scientific">Paenibacillus peoriae</name>
    <dbReference type="NCBI Taxonomy" id="59893"/>
    <lineage>
        <taxon>Bacteria</taxon>
        <taxon>Bacillati</taxon>
        <taxon>Bacillota</taxon>
        <taxon>Bacilli</taxon>
        <taxon>Bacillales</taxon>
        <taxon>Paenibacillaceae</taxon>
        <taxon>Paenibacillus</taxon>
    </lineage>
</organism>
<evidence type="ECO:0000256" key="2">
    <source>
        <dbReference type="ARBA" id="ARBA00022679"/>
    </source>
</evidence>
<dbReference type="SUPFAM" id="SSF51161">
    <property type="entry name" value="Trimeric LpxA-like enzymes"/>
    <property type="match status" value="1"/>
</dbReference>
<evidence type="ECO:0000259" key="6">
    <source>
        <dbReference type="SMART" id="SM01266"/>
    </source>
</evidence>
<keyword evidence="8" id="KW-1185">Reference proteome</keyword>
<evidence type="ECO:0000313" key="8">
    <source>
        <dbReference type="Proteomes" id="UP001266807"/>
    </source>
</evidence>
<evidence type="ECO:0000313" key="7">
    <source>
        <dbReference type="EMBL" id="MDR6781288.1"/>
    </source>
</evidence>
<proteinExistence type="inferred from homology"/>
<feature type="domain" description="Maltose/galactoside acetyltransferase" evidence="6">
    <location>
        <begin position="4"/>
        <end position="56"/>
    </location>
</feature>
<dbReference type="RefSeq" id="WP_310169224.1">
    <property type="nucleotide sequence ID" value="NZ_JAVDUG010000015.1"/>
</dbReference>
<dbReference type="PANTHER" id="PTHR43017:SF1">
    <property type="entry name" value="ACETYLTRANSFERASE YJL218W-RELATED"/>
    <property type="match status" value="1"/>
</dbReference>
<dbReference type="Proteomes" id="UP001266807">
    <property type="component" value="Unassembled WGS sequence"/>
</dbReference>
<dbReference type="EMBL" id="JAVDUG010000015">
    <property type="protein sequence ID" value="MDR6781288.1"/>
    <property type="molecule type" value="Genomic_DNA"/>
</dbReference>
<comment type="similarity">
    <text evidence="1 5">Belongs to the transferase hexapeptide repeat family.</text>
</comment>
<accession>A0ABU1QNS2</accession>
<reference evidence="7 8" key="1">
    <citation type="submission" date="2023-07" db="EMBL/GenBank/DDBJ databases">
        <title>Sorghum-associated microbial communities from plants grown in Nebraska, USA.</title>
        <authorList>
            <person name="Schachtman D."/>
        </authorList>
    </citation>
    <scope>NUCLEOTIDE SEQUENCE [LARGE SCALE GENOMIC DNA]</scope>
    <source>
        <strain evidence="7 8">BE143</strain>
    </source>
</reference>
<dbReference type="Pfam" id="PF00132">
    <property type="entry name" value="Hexapep"/>
    <property type="match status" value="1"/>
</dbReference>
<dbReference type="EC" id="2.3.1.-" evidence="5"/>
<evidence type="ECO:0000256" key="5">
    <source>
        <dbReference type="RuleBase" id="RU367021"/>
    </source>
</evidence>
<dbReference type="InterPro" id="IPR018357">
    <property type="entry name" value="Hexapep_transf_CS"/>
</dbReference>
<sequence>MTLKEQLRSGEMYNDYSEACSAARHKASKLTKLYNNSDDKQERKEILDKLLEKCGEDVHFANDFRCEFGFNITIGNHFFANYDCVILDCAEVMIGNDVLFGPRVGIYCANHAKDAVERRNGGCYAKPVTIGDDVWIGAGVHINPGVSIGSNSIIGSGSVVTKNIPANVIAAGNPCRVIRAITEADKTGFMDA</sequence>
<dbReference type="Gene3D" id="2.160.10.10">
    <property type="entry name" value="Hexapeptide repeat proteins"/>
    <property type="match status" value="1"/>
</dbReference>
<dbReference type="InterPro" id="IPR024688">
    <property type="entry name" value="Mac_dom"/>
</dbReference>
<dbReference type="InterPro" id="IPR039369">
    <property type="entry name" value="LacA-like"/>
</dbReference>